<feature type="transmembrane region" description="Helical" evidence="18">
    <location>
        <begin position="312"/>
        <end position="330"/>
    </location>
</feature>
<evidence type="ECO:0000256" key="5">
    <source>
        <dbReference type="ARBA" id="ARBA00021008"/>
    </source>
</evidence>
<organism evidence="20">
    <name type="scientific">Metacrangonyx repens</name>
    <dbReference type="NCBI Taxonomy" id="1199184"/>
    <lineage>
        <taxon>Eukaryota</taxon>
        <taxon>Metazoa</taxon>
        <taxon>Ecdysozoa</taxon>
        <taxon>Arthropoda</taxon>
        <taxon>Crustacea</taxon>
        <taxon>Multicrustacea</taxon>
        <taxon>Malacostraca</taxon>
        <taxon>Eumalacostraca</taxon>
        <taxon>Peracarida</taxon>
        <taxon>Amphipoda</taxon>
        <taxon>Senticaudata</taxon>
        <taxon>Hadziida</taxon>
        <taxon>Hadzioidea</taxon>
        <taxon>Metacrangonyctidae</taxon>
        <taxon>Metacrangonyx</taxon>
    </lineage>
</organism>
<evidence type="ECO:0000259" key="19">
    <source>
        <dbReference type="Pfam" id="PF00361"/>
    </source>
</evidence>
<dbReference type="InterPro" id="IPR001750">
    <property type="entry name" value="ND/Mrp_TM"/>
</dbReference>
<feature type="transmembrane region" description="Helical" evidence="18">
    <location>
        <begin position="7"/>
        <end position="34"/>
    </location>
</feature>
<evidence type="ECO:0000256" key="2">
    <source>
        <dbReference type="ARBA" id="ARBA00004448"/>
    </source>
</evidence>
<comment type="catalytic activity">
    <reaction evidence="17 18">
        <text>a ubiquinone + NADH + 5 H(+)(in) = a ubiquinol + NAD(+) + 4 H(+)(out)</text>
        <dbReference type="Rhea" id="RHEA:29091"/>
        <dbReference type="Rhea" id="RHEA-COMP:9565"/>
        <dbReference type="Rhea" id="RHEA-COMP:9566"/>
        <dbReference type="ChEBI" id="CHEBI:15378"/>
        <dbReference type="ChEBI" id="CHEBI:16389"/>
        <dbReference type="ChEBI" id="CHEBI:17976"/>
        <dbReference type="ChEBI" id="CHEBI:57540"/>
        <dbReference type="ChEBI" id="CHEBI:57945"/>
        <dbReference type="EC" id="7.1.1.2"/>
    </reaction>
</comment>
<feature type="domain" description="NADH:quinone oxidoreductase/Mrp antiporter transmembrane" evidence="19">
    <location>
        <begin position="25"/>
        <end position="80"/>
    </location>
</feature>
<accession>K7ZVN6</accession>
<keyword evidence="13 18" id="KW-0520">NAD</keyword>
<sequence>MFFHPSFVLFCFFLIFSIIMMVCMNSWFLIWFFIEMNLLSFIPLIMLKKSKYSIESGLKYFFIQTFSSILIFIGVLSMFMNFDMYYFLFISGLSIKLGFVPFHQWIVNIVEGLTWPLVGILLTIQKVGPFILFNYMYININEVMNYMVYIISLLCAMIGSLGGLFTSSLRKIMVFSSISHNSWMILGVVSSIYIWMIYFFFYSFILFSVLYILEKFLMNNLSHMFLKLNFFISLSLGISLLSIGGMPPLTGFIPKFVMIKEFTMNYNIFLLVYLLLGAFISLFFYARIFVFNFIMLMHKNMFLSKSNNGAKISLFINAMGLFMIPIVLMIL</sequence>
<evidence type="ECO:0000256" key="15">
    <source>
        <dbReference type="ARBA" id="ARBA00023128"/>
    </source>
</evidence>
<comment type="similarity">
    <text evidence="3 18">Belongs to the complex I subunit 2 family.</text>
</comment>
<dbReference type="EC" id="7.1.1.2" evidence="4 18"/>
<name>K7ZVN6_9CRUS</name>
<dbReference type="GO" id="GO:0008137">
    <property type="term" value="F:NADH dehydrogenase (ubiquinone) activity"/>
    <property type="evidence" value="ECO:0007669"/>
    <property type="project" value="UniProtKB-EC"/>
</dbReference>
<dbReference type="GO" id="GO:0006120">
    <property type="term" value="P:mitochondrial electron transport, NADH to ubiquinone"/>
    <property type="evidence" value="ECO:0007669"/>
    <property type="project" value="InterPro"/>
</dbReference>
<evidence type="ECO:0000256" key="8">
    <source>
        <dbReference type="ARBA" id="ARBA00022692"/>
    </source>
</evidence>
<feature type="transmembrane region" description="Helical" evidence="18">
    <location>
        <begin position="185"/>
        <end position="213"/>
    </location>
</feature>
<evidence type="ECO:0000256" key="16">
    <source>
        <dbReference type="ARBA" id="ARBA00023136"/>
    </source>
</evidence>
<feature type="transmembrane region" description="Helical" evidence="18">
    <location>
        <begin position="266"/>
        <end position="291"/>
    </location>
</feature>
<feature type="domain" description="NADH:quinone oxidoreductase/Mrp antiporter transmembrane" evidence="19">
    <location>
        <begin position="84"/>
        <end position="280"/>
    </location>
</feature>
<geneLocation type="mitochondrion" evidence="20"/>
<dbReference type="InterPro" id="IPR050175">
    <property type="entry name" value="Complex_I_Subunit_2"/>
</dbReference>
<keyword evidence="8 18" id="KW-0812">Transmembrane</keyword>
<dbReference type="AlphaFoldDB" id="K7ZVN6"/>
<evidence type="ECO:0000256" key="6">
    <source>
        <dbReference type="ARBA" id="ARBA00022448"/>
    </source>
</evidence>
<evidence type="ECO:0000256" key="11">
    <source>
        <dbReference type="ARBA" id="ARBA00022982"/>
    </source>
</evidence>
<feature type="transmembrane region" description="Helical" evidence="18">
    <location>
        <begin position="225"/>
        <end position="246"/>
    </location>
</feature>
<dbReference type="Pfam" id="PF00361">
    <property type="entry name" value="Proton_antipo_M"/>
    <property type="match status" value="2"/>
</dbReference>
<keyword evidence="6" id="KW-0813">Transport</keyword>
<keyword evidence="15 18" id="KW-0496">Mitochondrion</keyword>
<keyword evidence="10 18" id="KW-1278">Translocase</keyword>
<evidence type="ECO:0000256" key="9">
    <source>
        <dbReference type="ARBA" id="ARBA00022792"/>
    </source>
</evidence>
<keyword evidence="11 18" id="KW-0249">Electron transport</keyword>
<evidence type="ECO:0000256" key="12">
    <source>
        <dbReference type="ARBA" id="ARBA00022989"/>
    </source>
</evidence>
<keyword evidence="14 18" id="KW-0830">Ubiquinone</keyword>
<gene>
    <name evidence="20" type="primary">nad2</name>
</gene>
<reference evidence="20" key="1">
    <citation type="journal article" date="2012" name="Curr. Biol.">
        <title>Mitogenomic phylogenetic analysis supports continental-scale vicariance in subterranean thalassoid crustaceans.</title>
        <authorList>
            <person name="Bauza-Ribot M.M."/>
            <person name="Juan C."/>
            <person name="Nardi F."/>
            <person name="Oromi P."/>
            <person name="Pons J."/>
            <person name="Jaume D."/>
        </authorList>
    </citation>
    <scope>NUCLEOTIDE SEQUENCE</scope>
</reference>
<evidence type="ECO:0000256" key="3">
    <source>
        <dbReference type="ARBA" id="ARBA00007012"/>
    </source>
</evidence>
<evidence type="ECO:0000256" key="13">
    <source>
        <dbReference type="ARBA" id="ARBA00023027"/>
    </source>
</evidence>
<comment type="subcellular location">
    <subcellularLocation>
        <location evidence="2 18">Mitochondrion inner membrane</location>
        <topology evidence="2 18">Multi-pass membrane protein</topology>
    </subcellularLocation>
</comment>
<reference evidence="20" key="2">
    <citation type="submission" date="2012-05" db="EMBL/GenBank/DDBJ databases">
        <title>Identification of novel interleukin 1 beta family genes in Japanese Flounder Paralichthys olivaceus.</title>
        <authorList>
            <person name="Taechavasonyoo A."/>
            <person name="Kondo H."/>
            <person name="Nozaki R."/>
            <person name="Suzuki Y."/>
            <person name="Hirono I."/>
        </authorList>
    </citation>
    <scope>NUCLEOTIDE SEQUENCE</scope>
</reference>
<evidence type="ECO:0000256" key="7">
    <source>
        <dbReference type="ARBA" id="ARBA00022660"/>
    </source>
</evidence>
<evidence type="ECO:0000256" key="10">
    <source>
        <dbReference type="ARBA" id="ARBA00022967"/>
    </source>
</evidence>
<comment type="function">
    <text evidence="18">Core subunit of the mitochondrial membrane respiratory chain NADH dehydrogenase (Complex I) which catalyzes electron transfer from NADH through the respiratory chain, using ubiquinone as an electron acceptor. Essential for the catalytic activity and assembly of complex I.</text>
</comment>
<dbReference type="GO" id="GO:0005743">
    <property type="term" value="C:mitochondrial inner membrane"/>
    <property type="evidence" value="ECO:0007669"/>
    <property type="project" value="UniProtKB-SubCell"/>
</dbReference>
<keyword evidence="12 18" id="KW-1133">Transmembrane helix</keyword>
<protein>
    <recommendedName>
        <fullName evidence="5 18">NADH-ubiquinone oxidoreductase chain 2</fullName>
        <ecNumber evidence="4 18">7.1.1.2</ecNumber>
    </recommendedName>
</protein>
<keyword evidence="9 18" id="KW-0999">Mitochondrion inner membrane</keyword>
<evidence type="ECO:0000256" key="14">
    <source>
        <dbReference type="ARBA" id="ARBA00023075"/>
    </source>
</evidence>
<dbReference type="PRINTS" id="PR01436">
    <property type="entry name" value="NADHDHGNASE2"/>
</dbReference>
<evidence type="ECO:0000256" key="18">
    <source>
        <dbReference type="RuleBase" id="RU003403"/>
    </source>
</evidence>
<dbReference type="EMBL" id="HE860495">
    <property type="protein sequence ID" value="CCI69407.1"/>
    <property type="molecule type" value="Genomic_DNA"/>
</dbReference>
<keyword evidence="16 18" id="KW-0472">Membrane</keyword>
<evidence type="ECO:0000256" key="1">
    <source>
        <dbReference type="ARBA" id="ARBA00003257"/>
    </source>
</evidence>
<feature type="transmembrane region" description="Helical" evidence="18">
    <location>
        <begin position="146"/>
        <end position="165"/>
    </location>
</feature>
<dbReference type="InterPro" id="IPR003917">
    <property type="entry name" value="NADH_UbQ_OxRdtase_chain2"/>
</dbReference>
<feature type="transmembrane region" description="Helical" evidence="18">
    <location>
        <begin position="60"/>
        <end position="79"/>
    </location>
</feature>
<dbReference type="PANTHER" id="PTHR46552:SF1">
    <property type="entry name" value="NADH-UBIQUINONE OXIDOREDUCTASE CHAIN 2"/>
    <property type="match status" value="1"/>
</dbReference>
<proteinExistence type="inferred from homology"/>
<comment type="function">
    <text evidence="1">Core subunit of the mitochondrial membrane respiratory chain NADH dehydrogenase (Complex I) that is believed to belong to the minimal assembly required for catalysis. Complex I functions in the transfer of electrons from NADH to the respiratory chain. The immediate electron acceptor for the enzyme is believed to be ubiquinone.</text>
</comment>
<dbReference type="PANTHER" id="PTHR46552">
    <property type="entry name" value="NADH-UBIQUINONE OXIDOREDUCTASE CHAIN 2"/>
    <property type="match status" value="1"/>
</dbReference>
<evidence type="ECO:0000256" key="17">
    <source>
        <dbReference type="ARBA" id="ARBA00049551"/>
    </source>
</evidence>
<feature type="transmembrane region" description="Helical" evidence="18">
    <location>
        <begin position="113"/>
        <end position="134"/>
    </location>
</feature>
<keyword evidence="7 18" id="KW-0679">Respiratory chain</keyword>
<evidence type="ECO:0000313" key="20">
    <source>
        <dbReference type="EMBL" id="CCI69407.1"/>
    </source>
</evidence>
<evidence type="ECO:0000256" key="4">
    <source>
        <dbReference type="ARBA" id="ARBA00012944"/>
    </source>
</evidence>